<dbReference type="PANTHER" id="PTHR43304:SF1">
    <property type="entry name" value="PAC DOMAIN-CONTAINING PROTEIN"/>
    <property type="match status" value="1"/>
</dbReference>
<feature type="domain" description="PAC" evidence="8">
    <location>
        <begin position="332"/>
        <end position="383"/>
    </location>
</feature>
<dbReference type="NCBIfam" id="TIGR00229">
    <property type="entry name" value="sensory_box"/>
    <property type="match status" value="7"/>
</dbReference>
<dbReference type="CDD" id="cd00082">
    <property type="entry name" value="HisKA"/>
    <property type="match status" value="1"/>
</dbReference>
<dbReference type="InterPro" id="IPR036890">
    <property type="entry name" value="HATPase_C_sf"/>
</dbReference>
<dbReference type="Proteomes" id="UP000618952">
    <property type="component" value="Unassembled WGS sequence"/>
</dbReference>
<evidence type="ECO:0000259" key="6">
    <source>
        <dbReference type="PROSITE" id="PS50109"/>
    </source>
</evidence>
<name>A0ABR7QQM2_9FLAO</name>
<dbReference type="InterPro" id="IPR003661">
    <property type="entry name" value="HisK_dim/P_dom"/>
</dbReference>
<feature type="domain" description="PAS" evidence="7">
    <location>
        <begin position="1156"/>
        <end position="1199"/>
    </location>
</feature>
<feature type="domain" description="PAC" evidence="8">
    <location>
        <begin position="1227"/>
        <end position="1281"/>
    </location>
</feature>
<dbReference type="Gene3D" id="2.10.70.100">
    <property type="match status" value="1"/>
</dbReference>
<dbReference type="EMBL" id="JACLHY010000017">
    <property type="protein sequence ID" value="MBC8769369.1"/>
    <property type="molecule type" value="Genomic_DNA"/>
</dbReference>
<dbReference type="SUPFAM" id="SSF55785">
    <property type="entry name" value="PYP-like sensor domain (PAS domain)"/>
    <property type="match status" value="10"/>
</dbReference>
<dbReference type="SUPFAM" id="SSF55781">
    <property type="entry name" value="GAF domain-like"/>
    <property type="match status" value="1"/>
</dbReference>
<feature type="domain" description="PAS" evidence="7">
    <location>
        <begin position="673"/>
        <end position="743"/>
    </location>
</feature>
<dbReference type="InterPro" id="IPR029016">
    <property type="entry name" value="GAF-like_dom_sf"/>
</dbReference>
<evidence type="ECO:0000256" key="3">
    <source>
        <dbReference type="ARBA" id="ARBA00022553"/>
    </source>
</evidence>
<evidence type="ECO:0000259" key="7">
    <source>
        <dbReference type="PROSITE" id="PS50112"/>
    </source>
</evidence>
<feature type="domain" description="PAS" evidence="7">
    <location>
        <begin position="3"/>
        <end position="47"/>
    </location>
</feature>
<evidence type="ECO:0000313" key="10">
    <source>
        <dbReference type="Proteomes" id="UP000618952"/>
    </source>
</evidence>
<dbReference type="Gene3D" id="3.30.565.10">
    <property type="entry name" value="Histidine kinase-like ATPase, C-terminal domain"/>
    <property type="match status" value="1"/>
</dbReference>
<dbReference type="InterPro" id="IPR000700">
    <property type="entry name" value="PAS-assoc_C"/>
</dbReference>
<dbReference type="InterPro" id="IPR003594">
    <property type="entry name" value="HATPase_dom"/>
</dbReference>
<dbReference type="InterPro" id="IPR035965">
    <property type="entry name" value="PAS-like_dom_sf"/>
</dbReference>
<dbReference type="InterPro" id="IPR004358">
    <property type="entry name" value="Sig_transdc_His_kin-like_C"/>
</dbReference>
<keyword evidence="4" id="KW-0808">Transferase</keyword>
<dbReference type="InterPro" id="IPR036097">
    <property type="entry name" value="HisK_dim/P_sf"/>
</dbReference>
<feature type="domain" description="Histidine kinase" evidence="6">
    <location>
        <begin position="1436"/>
        <end position="1650"/>
    </location>
</feature>
<feature type="domain" description="PAC" evidence="8">
    <location>
        <begin position="457"/>
        <end position="511"/>
    </location>
</feature>
<dbReference type="Pfam" id="PF02518">
    <property type="entry name" value="HATPase_c"/>
    <property type="match status" value="1"/>
</dbReference>
<keyword evidence="5" id="KW-0418">Kinase</keyword>
<dbReference type="RefSeq" id="WP_187586125.1">
    <property type="nucleotide sequence ID" value="NZ_JACLHY010000017.1"/>
</dbReference>
<dbReference type="Pfam" id="PF13426">
    <property type="entry name" value="PAS_9"/>
    <property type="match status" value="3"/>
</dbReference>
<evidence type="ECO:0000256" key="2">
    <source>
        <dbReference type="ARBA" id="ARBA00012438"/>
    </source>
</evidence>
<feature type="domain" description="PAC" evidence="8">
    <location>
        <begin position="1108"/>
        <end position="1159"/>
    </location>
</feature>
<evidence type="ECO:0000259" key="8">
    <source>
        <dbReference type="PROSITE" id="PS50113"/>
    </source>
</evidence>
<dbReference type="Gene3D" id="1.10.287.130">
    <property type="match status" value="1"/>
</dbReference>
<dbReference type="PANTHER" id="PTHR43304">
    <property type="entry name" value="PHYTOCHROME-LIKE PROTEIN CPH1"/>
    <property type="match status" value="1"/>
</dbReference>
<dbReference type="SMART" id="SM00086">
    <property type="entry name" value="PAC"/>
    <property type="match status" value="9"/>
</dbReference>
<feature type="domain" description="PAC" evidence="8">
    <location>
        <begin position="1359"/>
        <end position="1411"/>
    </location>
</feature>
<dbReference type="InterPro" id="IPR005467">
    <property type="entry name" value="His_kinase_dom"/>
</dbReference>
<dbReference type="Pfam" id="PF08447">
    <property type="entry name" value="PAS_3"/>
    <property type="match status" value="4"/>
</dbReference>
<keyword evidence="3" id="KW-0597">Phosphoprotein</keyword>
<dbReference type="InterPro" id="IPR013655">
    <property type="entry name" value="PAS_fold_3"/>
</dbReference>
<comment type="catalytic activity">
    <reaction evidence="1">
        <text>ATP + protein L-histidine = ADP + protein N-phospho-L-histidine.</text>
        <dbReference type="EC" id="2.7.13.3"/>
    </reaction>
</comment>
<proteinExistence type="predicted"/>
<dbReference type="Gene3D" id="3.30.450.20">
    <property type="entry name" value="PAS domain"/>
    <property type="match status" value="10"/>
</dbReference>
<dbReference type="SUPFAM" id="SSF55874">
    <property type="entry name" value="ATPase domain of HSP90 chaperone/DNA topoisomerase II/histidine kinase"/>
    <property type="match status" value="1"/>
</dbReference>
<dbReference type="PRINTS" id="PR00344">
    <property type="entry name" value="BCTRLSENSOR"/>
</dbReference>
<feature type="domain" description="PAS" evidence="7">
    <location>
        <begin position="380"/>
        <end position="456"/>
    </location>
</feature>
<gene>
    <name evidence="9" type="ORF">H4O18_15335</name>
</gene>
<feature type="domain" description="PAS" evidence="7">
    <location>
        <begin position="1282"/>
        <end position="1354"/>
    </location>
</feature>
<evidence type="ECO:0000313" key="9">
    <source>
        <dbReference type="EMBL" id="MBC8769369.1"/>
    </source>
</evidence>
<dbReference type="SMART" id="SM00091">
    <property type="entry name" value="PAS"/>
    <property type="match status" value="7"/>
</dbReference>
<protein>
    <recommendedName>
        <fullName evidence="2">histidine kinase</fullName>
        <ecNumber evidence="2">2.7.13.3</ecNumber>
    </recommendedName>
</protein>
<dbReference type="InterPro" id="IPR001610">
    <property type="entry name" value="PAC"/>
</dbReference>
<feature type="domain" description="PAC" evidence="8">
    <location>
        <begin position="204"/>
        <end position="256"/>
    </location>
</feature>
<dbReference type="Gene3D" id="3.30.450.40">
    <property type="match status" value="1"/>
</dbReference>
<sequence>MIETNDYSILFQYSPLAKLVYDSESLQIVDINLAAMEIYGYSREEFLTMTIKQLRPNSEIPTLFNALSKWETKIGRVHFGIFTHHKKNGELIRMDISGHKLNLNDRSCVLVVCQDVTEKENRLLELEESERKLKNAASIALLGYWKLEMDSQTLYWSDEVYKIWGLNRANFELNYKNFFETIHPKDKDLFQKEQTASFKGEQEHDFIHRILLPDGSVRWVHELGKLERDEEGNPIAFEGTVQDITKQKNTENELILNEKRFRALVENGFDAIAIIGLDGKASYVSPSIKNILGYNEKEAVNFNLFDLVHPEDLNDVANKFQEAIHKPNTTIPGYTARIKHKNGSWRWLEATMTNMLNDPYINGIVDNFRDITERKLEEHRLKLLESVITHTKDAILITEAEPQDEPGPKIIYVNEAFTKMTGYEADEVIGKTPRILQGPNSNTEDLAKLSRALRNWEPYEITTINYKKNGDEFWINFTVMPVANQTGRYTHWIAIERDVTEQKNKDRESELISQISSNFSIENDYLKSSNELCKAIGNFGRFDLVELWTSNLDKSQIQLINHYVADPVDEEFYLLSSEVQAFQKSVDLIGKVWSKGVQIQCNEIEKSKDFVRRDAAKKIGLKSVLGIPLVSNNEILGVLVIGIKQDGSYLNKYSRIFRRLEGFIGSELKRKMLEIDLSHLFDAIPDIIGVVDFRRRFLKINNAGCKLLGYNENEILHQTFEKFIHPADIEMALKQLSRLEIAETTFSFEVRFISKTGAIIWLSWFCNSNINEGLIYCTAKNITEEKYLRELNRHTRELAKIGSWEIDMVVQTLYWTDEVHQMHETDPNSFVPNLATAINFYREDFRESVNLIIEKCISTGASFDFEAVLVTVNKKELWVRVMGNTEFIDGTCTRIFGSFQDIQELKEAELRLQSLGDNLPGVVFQYHIYADGTDSLLSVTKGSSEIWGFAADEVIQDNQLVWDRILWGGDFENVQKSISDSVTTKSRWTAQWKYVMPNGEIKTHMGYGSPSFMADGSIVFNSVILDTTEEAKNKELLEQVSWLAKVGSWEVDIAKNKVRLSSMAHTILAADPLQIAPDFESFISIYRTDFRDMVKSKLEDLKENGEPVDYEAVIITLKNNEKWVRVVADSEMYDGKCRLIYGSIQDITSQKEAEQERNNLLSTLENSLNEIYIFDSETLQFSYVNKGALLNLGYSKQEINTLTPLDLKPDFTVSSFKQLITPLVEKEKQKIVFLTKHKRKDGSLYPVEVHLQLDGEGNNKRFLAIILDITERKNAEQSILLANERFQKVTEATNDAIWDWDIVNETFYYSKAIERLFGEDTLKLINKESIWKDFIHLEDVSKVKNSLLDAIADPHCDRWELEYRIINKDKKSLHIIDRGVIIRNNKGKAIRLVGAKTDITNRKQNEYQLIKLNKVLNNYTRELESTNEQLEQFAFIASHDLQEPLRMITSFLNQLERKYGDQLDQKAQQYIFFATDGAKRMKQIILDLLKFYSAGKLENSLETLNLNDLIDEYTILRKRIISEKSAIVKTNNLPNVLANKTPLTQTLHCILDNAIKYSKKDVPPIIEITVTEKPDHWLFTISDNGIGVEPQFYEKIFIAFQRLHNREDYEGTGIGLSIAKKNVDTWGGKIWMDSILNEGSTFYFTLKKILIA</sequence>
<dbReference type="CDD" id="cd00130">
    <property type="entry name" value="PAS"/>
    <property type="match status" value="7"/>
</dbReference>
<dbReference type="PROSITE" id="PS50113">
    <property type="entry name" value="PAC"/>
    <property type="match status" value="6"/>
</dbReference>
<evidence type="ECO:0000256" key="1">
    <source>
        <dbReference type="ARBA" id="ARBA00000085"/>
    </source>
</evidence>
<dbReference type="PROSITE" id="PS50112">
    <property type="entry name" value="PAS"/>
    <property type="match status" value="7"/>
</dbReference>
<dbReference type="InterPro" id="IPR052162">
    <property type="entry name" value="Sensor_kinase/Photoreceptor"/>
</dbReference>
<dbReference type="InterPro" id="IPR000014">
    <property type="entry name" value="PAS"/>
</dbReference>
<feature type="domain" description="PAS" evidence="7">
    <location>
        <begin position="257"/>
        <end position="327"/>
    </location>
</feature>
<reference evidence="9 10" key="1">
    <citation type="submission" date="2020-08" db="EMBL/GenBank/DDBJ databases">
        <title>Arenibacter gaetbuli sp. nov., isolated from a sand dune.</title>
        <authorList>
            <person name="Park S."/>
            <person name="Yoon J.-H."/>
        </authorList>
    </citation>
    <scope>NUCLEOTIDE SEQUENCE [LARGE SCALE GENOMIC DNA]</scope>
    <source>
        <strain evidence="9 10">BSSL-BM3</strain>
    </source>
</reference>
<organism evidence="9 10">
    <name type="scientific">Arenibacter arenosicollis</name>
    <dbReference type="NCBI Taxonomy" id="2762274"/>
    <lineage>
        <taxon>Bacteria</taxon>
        <taxon>Pseudomonadati</taxon>
        <taxon>Bacteroidota</taxon>
        <taxon>Flavobacteriia</taxon>
        <taxon>Flavobacteriales</taxon>
        <taxon>Flavobacteriaceae</taxon>
        <taxon>Arenibacter</taxon>
    </lineage>
</organism>
<dbReference type="SUPFAM" id="SSF47384">
    <property type="entry name" value="Homodimeric domain of signal transducing histidine kinase"/>
    <property type="match status" value="1"/>
</dbReference>
<dbReference type="SMART" id="SM00387">
    <property type="entry name" value="HATPase_c"/>
    <property type="match status" value="1"/>
</dbReference>
<evidence type="ECO:0000256" key="5">
    <source>
        <dbReference type="ARBA" id="ARBA00022777"/>
    </source>
</evidence>
<evidence type="ECO:0000256" key="4">
    <source>
        <dbReference type="ARBA" id="ARBA00022679"/>
    </source>
</evidence>
<accession>A0ABR7QQM2</accession>
<feature type="domain" description="PAS" evidence="7">
    <location>
        <begin position="129"/>
        <end position="201"/>
    </location>
</feature>
<keyword evidence="10" id="KW-1185">Reference proteome</keyword>
<comment type="caution">
    <text evidence="9">The sequence shown here is derived from an EMBL/GenBank/DDBJ whole genome shotgun (WGS) entry which is preliminary data.</text>
</comment>
<dbReference type="EC" id="2.7.13.3" evidence="2"/>
<dbReference type="PROSITE" id="PS50109">
    <property type="entry name" value="HIS_KIN"/>
    <property type="match status" value="1"/>
</dbReference>